<accession>A0A4Y2KPN8</accession>
<comment type="caution">
    <text evidence="2">The sequence shown here is derived from an EMBL/GenBank/DDBJ whole genome shotgun (WGS) entry which is preliminary data.</text>
</comment>
<evidence type="ECO:0000313" key="3">
    <source>
        <dbReference type="Proteomes" id="UP000499080"/>
    </source>
</evidence>
<gene>
    <name evidence="2" type="ORF">AVEN_149188_1</name>
    <name evidence="1" type="ORF">AVEN_53761_1</name>
</gene>
<sequence length="105" mass="12378">MPFESAKQLILMVFSQLLRDPMNQINGIKSIYDFQGTLPYMKYCTPKNLYLFYNAAIVSKSFYYWFKLMSSKIRYSSVNTTRLHNLHLAPTSGHHEYVDEKLPDK</sequence>
<evidence type="ECO:0000313" key="2">
    <source>
        <dbReference type="EMBL" id="GBN03286.1"/>
    </source>
</evidence>
<dbReference type="Proteomes" id="UP000499080">
    <property type="component" value="Unassembled WGS sequence"/>
</dbReference>
<organism evidence="2 3">
    <name type="scientific">Araneus ventricosus</name>
    <name type="common">Orbweaver spider</name>
    <name type="synonym">Epeira ventricosa</name>
    <dbReference type="NCBI Taxonomy" id="182803"/>
    <lineage>
        <taxon>Eukaryota</taxon>
        <taxon>Metazoa</taxon>
        <taxon>Ecdysozoa</taxon>
        <taxon>Arthropoda</taxon>
        <taxon>Chelicerata</taxon>
        <taxon>Arachnida</taxon>
        <taxon>Araneae</taxon>
        <taxon>Araneomorphae</taxon>
        <taxon>Entelegynae</taxon>
        <taxon>Araneoidea</taxon>
        <taxon>Araneidae</taxon>
        <taxon>Araneus</taxon>
    </lineage>
</organism>
<evidence type="ECO:0008006" key="4">
    <source>
        <dbReference type="Google" id="ProtNLM"/>
    </source>
</evidence>
<evidence type="ECO:0000313" key="1">
    <source>
        <dbReference type="EMBL" id="GBN03233.1"/>
    </source>
</evidence>
<dbReference type="OrthoDB" id="6682367at2759"/>
<reference evidence="2 3" key="1">
    <citation type="journal article" date="2019" name="Sci. Rep.">
        <title>Orb-weaving spider Araneus ventricosus genome elucidates the spidroin gene catalogue.</title>
        <authorList>
            <person name="Kono N."/>
            <person name="Nakamura H."/>
            <person name="Ohtoshi R."/>
            <person name="Moran D.A.P."/>
            <person name="Shinohara A."/>
            <person name="Yoshida Y."/>
            <person name="Fujiwara M."/>
            <person name="Mori M."/>
            <person name="Tomita M."/>
            <person name="Arakawa K."/>
        </authorList>
    </citation>
    <scope>NUCLEOTIDE SEQUENCE [LARGE SCALE GENOMIC DNA]</scope>
</reference>
<protein>
    <recommendedName>
        <fullName evidence="4">CRAL-TRIO domain-containing protein</fullName>
    </recommendedName>
</protein>
<proteinExistence type="predicted"/>
<dbReference type="AlphaFoldDB" id="A0A4Y2KPN8"/>
<keyword evidence="3" id="KW-1185">Reference proteome</keyword>
<dbReference type="EMBL" id="BGPR01195471">
    <property type="protein sequence ID" value="GBN03233.1"/>
    <property type="molecule type" value="Genomic_DNA"/>
</dbReference>
<dbReference type="EMBL" id="BGPR01195488">
    <property type="protein sequence ID" value="GBN03286.1"/>
    <property type="molecule type" value="Genomic_DNA"/>
</dbReference>
<name>A0A4Y2KPN8_ARAVE</name>